<dbReference type="OrthoDB" id="10006946at2759"/>
<evidence type="ECO:0000259" key="9">
    <source>
        <dbReference type="Pfam" id="PF01794"/>
    </source>
</evidence>
<keyword evidence="4 8" id="KW-1133">Transmembrane helix</keyword>
<evidence type="ECO:0000256" key="4">
    <source>
        <dbReference type="ARBA" id="ARBA00022989"/>
    </source>
</evidence>
<feature type="domain" description="Ferric reductase NAD binding" evidence="10">
    <location>
        <begin position="450"/>
        <end position="524"/>
    </location>
</feature>
<evidence type="ECO:0008006" key="13">
    <source>
        <dbReference type="Google" id="ProtNLM"/>
    </source>
</evidence>
<keyword evidence="6" id="KW-0406">Ion transport</keyword>
<feature type="transmembrane region" description="Helical" evidence="8">
    <location>
        <begin position="140"/>
        <end position="167"/>
    </location>
</feature>
<dbReference type="CDD" id="cd06186">
    <property type="entry name" value="NOX_Duox_like_FAD_NADP"/>
    <property type="match status" value="1"/>
</dbReference>
<dbReference type="InterPro" id="IPR013130">
    <property type="entry name" value="Fe3_Rdtase_TM_dom"/>
</dbReference>
<keyword evidence="3" id="KW-0249">Electron transport</keyword>
<evidence type="ECO:0000256" key="5">
    <source>
        <dbReference type="ARBA" id="ARBA00023002"/>
    </source>
</evidence>
<dbReference type="InterPro" id="IPR039261">
    <property type="entry name" value="FNR_nucleotide-bd"/>
</dbReference>
<name>A0A6G1IM59_9PLEO</name>
<accession>A0A6G1IM59</accession>
<dbReference type="SUPFAM" id="SSF52343">
    <property type="entry name" value="Ferredoxin reductase-like, C-terminal NADP-linked domain"/>
    <property type="match status" value="1"/>
</dbReference>
<keyword evidence="5" id="KW-0560">Oxidoreductase</keyword>
<keyword evidence="12" id="KW-1185">Reference proteome</keyword>
<dbReference type="GO" id="GO:0016491">
    <property type="term" value="F:oxidoreductase activity"/>
    <property type="evidence" value="ECO:0007669"/>
    <property type="project" value="UniProtKB-KW"/>
</dbReference>
<gene>
    <name evidence="11" type="ORF">K458DRAFT_461829</name>
</gene>
<evidence type="ECO:0000256" key="7">
    <source>
        <dbReference type="ARBA" id="ARBA00023136"/>
    </source>
</evidence>
<evidence type="ECO:0000313" key="12">
    <source>
        <dbReference type="Proteomes" id="UP000799291"/>
    </source>
</evidence>
<feature type="transmembrane region" description="Helical" evidence="8">
    <location>
        <begin position="12"/>
        <end position="35"/>
    </location>
</feature>
<dbReference type="Proteomes" id="UP000799291">
    <property type="component" value="Unassembled WGS sequence"/>
</dbReference>
<dbReference type="AlphaFoldDB" id="A0A6G1IM59"/>
<evidence type="ECO:0000256" key="8">
    <source>
        <dbReference type="SAM" id="Phobius"/>
    </source>
</evidence>
<comment type="subcellular location">
    <subcellularLocation>
        <location evidence="1">Membrane</location>
        <topology evidence="1">Multi-pass membrane protein</topology>
    </subcellularLocation>
</comment>
<reference evidence="11" key="1">
    <citation type="journal article" date="2020" name="Stud. Mycol.">
        <title>101 Dothideomycetes genomes: a test case for predicting lifestyles and emergence of pathogens.</title>
        <authorList>
            <person name="Haridas S."/>
            <person name="Albert R."/>
            <person name="Binder M."/>
            <person name="Bloem J."/>
            <person name="Labutti K."/>
            <person name="Salamov A."/>
            <person name="Andreopoulos B."/>
            <person name="Baker S."/>
            <person name="Barry K."/>
            <person name="Bills G."/>
            <person name="Bluhm B."/>
            <person name="Cannon C."/>
            <person name="Castanera R."/>
            <person name="Culley D."/>
            <person name="Daum C."/>
            <person name="Ezra D."/>
            <person name="Gonzalez J."/>
            <person name="Henrissat B."/>
            <person name="Kuo A."/>
            <person name="Liang C."/>
            <person name="Lipzen A."/>
            <person name="Lutzoni F."/>
            <person name="Magnuson J."/>
            <person name="Mondo S."/>
            <person name="Nolan M."/>
            <person name="Ohm R."/>
            <person name="Pangilinan J."/>
            <person name="Park H.-J."/>
            <person name="Ramirez L."/>
            <person name="Alfaro M."/>
            <person name="Sun H."/>
            <person name="Tritt A."/>
            <person name="Yoshinaga Y."/>
            <person name="Zwiers L.-H."/>
            <person name="Turgeon B."/>
            <person name="Goodwin S."/>
            <person name="Spatafora J."/>
            <person name="Crous P."/>
            <person name="Grigoriev I."/>
        </authorList>
    </citation>
    <scope>NUCLEOTIDE SEQUENCE</scope>
    <source>
        <strain evidence="11">CBS 122367</strain>
    </source>
</reference>
<dbReference type="GO" id="GO:0005886">
    <property type="term" value="C:plasma membrane"/>
    <property type="evidence" value="ECO:0007669"/>
    <property type="project" value="TreeGrafter"/>
</dbReference>
<dbReference type="Pfam" id="PF01794">
    <property type="entry name" value="Ferric_reduct"/>
    <property type="match status" value="1"/>
</dbReference>
<dbReference type="GO" id="GO:0006811">
    <property type="term" value="P:monoatomic ion transport"/>
    <property type="evidence" value="ECO:0007669"/>
    <property type="project" value="UniProtKB-KW"/>
</dbReference>
<organism evidence="11 12">
    <name type="scientific">Lentithecium fluviatile CBS 122367</name>
    <dbReference type="NCBI Taxonomy" id="1168545"/>
    <lineage>
        <taxon>Eukaryota</taxon>
        <taxon>Fungi</taxon>
        <taxon>Dikarya</taxon>
        <taxon>Ascomycota</taxon>
        <taxon>Pezizomycotina</taxon>
        <taxon>Dothideomycetes</taxon>
        <taxon>Pleosporomycetidae</taxon>
        <taxon>Pleosporales</taxon>
        <taxon>Massarineae</taxon>
        <taxon>Lentitheciaceae</taxon>
        <taxon>Lentithecium</taxon>
    </lineage>
</organism>
<keyword evidence="6" id="KW-0813">Transport</keyword>
<dbReference type="Pfam" id="PF08030">
    <property type="entry name" value="NAD_binding_6"/>
    <property type="match status" value="1"/>
</dbReference>
<evidence type="ECO:0000313" key="11">
    <source>
        <dbReference type="EMBL" id="KAF2679031.1"/>
    </source>
</evidence>
<keyword evidence="7 8" id="KW-0472">Membrane</keyword>
<sequence length="591" mass="66028">MPIKTSTSERAILLSSLPVLLLALTAGLTIGLTFAPCHSSLCVETYFPPQTRFHIALYYGALAGATLLLYIRRQSPSLQFISEHHLFVQAVPLLGARVSIGGLVLCFWICGLTFASTAYWYPAQHKFWMLRGATVGWTKYMFRVAWTGVTGHWCDVWLGLVVMPVARNSVIAKVFRIQPSTLLQAHKIIAYGLLVFGLVHGLLYYFFIDAYDNAAANNDQIRHHFDTDNPFLTEEDHGPYARFVFPTGVIAGIGLIPMCITALPIIRRSNYNIFYFTHIIGAIAIMILLCLHASTNFYFLLPGLVLWVSDWMWRVSHRLGTQVEAIVEKAGNGWYRVRIMQNLETTSSVAMLEKGDKYDWESPVVSYFLNFADISKLQLHPFTAVSTGDAVSGPTFLFRRSPERKKREKSDGEWTWKLAALADSNGIRGGQVSRIEGPYSPPTLELFAANHVLLLAGGTGITGAISIAQWWASRSRDALAPSRTLHLIWTVRDGGIARVKEVDDVRILAERMSNMTVDIHVSGEAGRLLPDVEIDRFINSRQQDGERCWVYVSGPTGLLEDAETACVEQRKLLGRKEKGGSIDWYVASYST</sequence>
<feature type="domain" description="Ferric oxidoreductase" evidence="9">
    <location>
        <begin position="151"/>
        <end position="288"/>
    </location>
</feature>
<dbReference type="InterPro" id="IPR050369">
    <property type="entry name" value="RBOH/FRE"/>
</dbReference>
<dbReference type="PANTHER" id="PTHR11972:SF69">
    <property type="entry name" value="FERRIC REDUCTION OXIDASE 6-RELATED"/>
    <property type="match status" value="1"/>
</dbReference>
<evidence type="ECO:0000259" key="10">
    <source>
        <dbReference type="Pfam" id="PF08030"/>
    </source>
</evidence>
<feature type="transmembrane region" description="Helical" evidence="8">
    <location>
        <begin position="273"/>
        <end position="291"/>
    </location>
</feature>
<feature type="transmembrane region" description="Helical" evidence="8">
    <location>
        <begin position="188"/>
        <end position="208"/>
    </location>
</feature>
<keyword evidence="2 8" id="KW-0812">Transmembrane</keyword>
<evidence type="ECO:0000256" key="1">
    <source>
        <dbReference type="ARBA" id="ARBA00004141"/>
    </source>
</evidence>
<evidence type="ECO:0000256" key="6">
    <source>
        <dbReference type="ARBA" id="ARBA00023065"/>
    </source>
</evidence>
<dbReference type="Gene3D" id="3.40.50.80">
    <property type="entry name" value="Nucleotide-binding domain of ferredoxin-NADP reductase (FNR) module"/>
    <property type="match status" value="1"/>
</dbReference>
<feature type="transmembrane region" description="Helical" evidence="8">
    <location>
        <begin position="55"/>
        <end position="72"/>
    </location>
</feature>
<proteinExistence type="predicted"/>
<evidence type="ECO:0000256" key="2">
    <source>
        <dbReference type="ARBA" id="ARBA00022692"/>
    </source>
</evidence>
<evidence type="ECO:0000256" key="3">
    <source>
        <dbReference type="ARBA" id="ARBA00022982"/>
    </source>
</evidence>
<feature type="transmembrane region" description="Helical" evidence="8">
    <location>
        <begin position="243"/>
        <end position="266"/>
    </location>
</feature>
<feature type="transmembrane region" description="Helical" evidence="8">
    <location>
        <begin position="93"/>
        <end position="120"/>
    </location>
</feature>
<dbReference type="InterPro" id="IPR013121">
    <property type="entry name" value="Fe_red_NAD-bd_6"/>
</dbReference>
<dbReference type="EMBL" id="MU005607">
    <property type="protein sequence ID" value="KAF2679031.1"/>
    <property type="molecule type" value="Genomic_DNA"/>
</dbReference>
<protein>
    <recommendedName>
        <fullName evidence="13">Ferric oxidoreductase domain-containing protein</fullName>
    </recommendedName>
</protein>
<dbReference type="PANTHER" id="PTHR11972">
    <property type="entry name" value="NADPH OXIDASE"/>
    <property type="match status" value="1"/>
</dbReference>